<dbReference type="PANTHER" id="PTHR11373">
    <property type="entry name" value="DEOXYNUCLEOSIDE TRIPHOSPHATE TRIPHOSPHOHYDROLASE"/>
    <property type="match status" value="1"/>
</dbReference>
<evidence type="ECO:0000256" key="1">
    <source>
        <dbReference type="ARBA" id="ARBA00022801"/>
    </source>
</evidence>
<dbReference type="InterPro" id="IPR006261">
    <property type="entry name" value="dGTPase"/>
</dbReference>
<dbReference type="SUPFAM" id="SSF109604">
    <property type="entry name" value="HD-domain/PDEase-like"/>
    <property type="match status" value="1"/>
</dbReference>
<dbReference type="Gene3D" id="1.10.3550.10">
    <property type="entry name" value="eoxyguanosinetriphosphate triphosphohydrolase domain-like"/>
    <property type="match status" value="1"/>
</dbReference>
<dbReference type="PANTHER" id="PTHR11373:SF32">
    <property type="entry name" value="DEOXYGUANOSINETRIPHOSPHATE TRIPHOSPHOHYDROLASE"/>
    <property type="match status" value="1"/>
</dbReference>
<dbReference type="NCBIfam" id="NF003429">
    <property type="entry name" value="PRK04926.1"/>
    <property type="match status" value="1"/>
</dbReference>
<dbReference type="GO" id="GO:0006203">
    <property type="term" value="P:dGTP catabolic process"/>
    <property type="evidence" value="ECO:0007669"/>
    <property type="project" value="TreeGrafter"/>
</dbReference>
<dbReference type="PROSITE" id="PS51831">
    <property type="entry name" value="HD"/>
    <property type="match status" value="1"/>
</dbReference>
<dbReference type="InterPro" id="IPR026875">
    <property type="entry name" value="PHydrolase_assoc_dom"/>
</dbReference>
<dbReference type="EMBL" id="FXWH01000001">
    <property type="protein sequence ID" value="SMQ58089.1"/>
    <property type="molecule type" value="Genomic_DNA"/>
</dbReference>
<evidence type="ECO:0000259" key="3">
    <source>
        <dbReference type="PROSITE" id="PS51831"/>
    </source>
</evidence>
<dbReference type="Gene3D" id="1.10.3210.10">
    <property type="entry name" value="Hypothetical protein af1432"/>
    <property type="match status" value="2"/>
</dbReference>
<dbReference type="Pfam" id="PF01966">
    <property type="entry name" value="HD"/>
    <property type="match status" value="1"/>
</dbReference>
<protein>
    <submittedName>
        <fullName evidence="4">dGTPase</fullName>
    </submittedName>
</protein>
<proteinExistence type="predicted"/>
<feature type="compositionally biased region" description="Basic residues" evidence="2">
    <location>
        <begin position="1"/>
        <end position="10"/>
    </location>
</feature>
<dbReference type="SMART" id="SM00471">
    <property type="entry name" value="HDc"/>
    <property type="match status" value="1"/>
</dbReference>
<feature type="compositionally biased region" description="Polar residues" evidence="2">
    <location>
        <begin position="11"/>
        <end position="20"/>
    </location>
</feature>
<keyword evidence="5" id="KW-1185">Reference proteome</keyword>
<feature type="domain" description="HD" evidence="3">
    <location>
        <begin position="65"/>
        <end position="249"/>
    </location>
</feature>
<dbReference type="InterPro" id="IPR006674">
    <property type="entry name" value="HD_domain"/>
</dbReference>
<evidence type="ECO:0000313" key="4">
    <source>
        <dbReference type="EMBL" id="SMQ58089.1"/>
    </source>
</evidence>
<dbReference type="RefSeq" id="WP_086433269.1">
    <property type="nucleotide sequence ID" value="NZ_FXWH01000001.1"/>
</dbReference>
<name>A0A1Y6E641_9GAMM</name>
<dbReference type="InterPro" id="IPR050135">
    <property type="entry name" value="dGTPase-like"/>
</dbReference>
<dbReference type="InterPro" id="IPR003607">
    <property type="entry name" value="HD/PDEase_dom"/>
</dbReference>
<gene>
    <name evidence="4" type="ORF">SAMN06297229_0057</name>
</gene>
<dbReference type="Pfam" id="PF13286">
    <property type="entry name" value="HD_assoc"/>
    <property type="match status" value="1"/>
</dbReference>
<evidence type="ECO:0000256" key="2">
    <source>
        <dbReference type="SAM" id="MobiDB-lite"/>
    </source>
</evidence>
<sequence length="486" mass="54830">MTINFKRKITTQRPSGSAAPSETPDAILRAFESDRGRIIQSAAVRRLQQKTQVFPLERNAAVRSRLTHSLEVQQTGRFIVRTLIQKLGPDVAKLGLEPPYEQALETLVEMSCLMHDIGNPPFGHFGEAAIQNWFAQNINELFGHLDNSYQHHDLLQQDLIHFEGNAQAIRLTATLLRLNLTYSQTAGLMKYTRPAYEPKRDDCYRAKKPGYYYSEQKLIGDLQQALDIQPGCRHPLAYIMEAADDISYCLADIEDAVEKNILDLSQLTQLLKQQFEHISANLPSSATNTIRTHNGNKVTFASLIDQANKAADSEPVDPVGQYFIALRVALIHPLVEHAASQCAENMEAVFHGTLDRALLEDGSVYQRVISTLKEVAFEHVFNHPEVETLELQGYQIIHGLLNFYAPLLKLSSSDFASVLGGTAKHMILPMRLAKRLPAKHIAAYLQQPKNDDHHELYYRCRLIQDFISGMTDQFAIDEYQTLAVIR</sequence>
<dbReference type="OrthoDB" id="9803619at2"/>
<dbReference type="NCBIfam" id="TIGR01353">
    <property type="entry name" value="dGTP_triPase"/>
    <property type="match status" value="1"/>
</dbReference>
<dbReference type="AlphaFoldDB" id="A0A1Y6E641"/>
<reference evidence="5" key="1">
    <citation type="submission" date="2017-04" db="EMBL/GenBank/DDBJ databases">
        <authorList>
            <person name="Varghese N."/>
            <person name="Submissions S."/>
        </authorList>
    </citation>
    <scope>NUCLEOTIDE SEQUENCE [LARGE SCALE GENOMIC DNA]</scope>
</reference>
<dbReference type="InterPro" id="IPR027432">
    <property type="entry name" value="dGTP_triphosphohydrolase_C"/>
</dbReference>
<dbReference type="GO" id="GO:0008832">
    <property type="term" value="F:dGTPase activity"/>
    <property type="evidence" value="ECO:0007669"/>
    <property type="project" value="TreeGrafter"/>
</dbReference>
<feature type="region of interest" description="Disordered" evidence="2">
    <location>
        <begin position="1"/>
        <end position="22"/>
    </location>
</feature>
<evidence type="ECO:0000313" key="5">
    <source>
        <dbReference type="Proteomes" id="UP000194450"/>
    </source>
</evidence>
<accession>A0A1Y6E641</accession>
<dbReference type="Proteomes" id="UP000194450">
    <property type="component" value="Unassembled WGS sequence"/>
</dbReference>
<organism evidence="4 5">
    <name type="scientific">Pseudidiomarina planktonica</name>
    <dbReference type="NCBI Taxonomy" id="1323738"/>
    <lineage>
        <taxon>Bacteria</taxon>
        <taxon>Pseudomonadati</taxon>
        <taxon>Pseudomonadota</taxon>
        <taxon>Gammaproteobacteria</taxon>
        <taxon>Alteromonadales</taxon>
        <taxon>Idiomarinaceae</taxon>
        <taxon>Pseudidiomarina</taxon>
    </lineage>
</organism>
<keyword evidence="1" id="KW-0378">Hydrolase</keyword>